<keyword evidence="3" id="KW-1185">Reference proteome</keyword>
<gene>
    <name evidence="2" type="ORF">O3P69_014190</name>
</gene>
<feature type="region of interest" description="Disordered" evidence="1">
    <location>
        <begin position="316"/>
        <end position="335"/>
    </location>
</feature>
<evidence type="ECO:0000313" key="3">
    <source>
        <dbReference type="Proteomes" id="UP001487740"/>
    </source>
</evidence>
<organism evidence="2 3">
    <name type="scientific">Scylla paramamosain</name>
    <name type="common">Mud crab</name>
    <dbReference type="NCBI Taxonomy" id="85552"/>
    <lineage>
        <taxon>Eukaryota</taxon>
        <taxon>Metazoa</taxon>
        <taxon>Ecdysozoa</taxon>
        <taxon>Arthropoda</taxon>
        <taxon>Crustacea</taxon>
        <taxon>Multicrustacea</taxon>
        <taxon>Malacostraca</taxon>
        <taxon>Eumalacostraca</taxon>
        <taxon>Eucarida</taxon>
        <taxon>Decapoda</taxon>
        <taxon>Pleocyemata</taxon>
        <taxon>Brachyura</taxon>
        <taxon>Eubrachyura</taxon>
        <taxon>Portunoidea</taxon>
        <taxon>Portunidae</taxon>
        <taxon>Portuninae</taxon>
        <taxon>Scylla</taxon>
    </lineage>
</organism>
<comment type="caution">
    <text evidence="2">The sequence shown here is derived from an EMBL/GenBank/DDBJ whole genome shotgun (WGS) entry which is preliminary data.</text>
</comment>
<feature type="region of interest" description="Disordered" evidence="1">
    <location>
        <begin position="1"/>
        <end position="63"/>
    </location>
</feature>
<evidence type="ECO:0008006" key="4">
    <source>
        <dbReference type="Google" id="ProtNLM"/>
    </source>
</evidence>
<sequence>MSDDDDVADHDYVQPSNISSNNDEPPLPSKKRRKRHRATSLWQPRVPRLPDPESSDKAARNLPCGSRVSAMTRMPQEVTTSSVVPVLSDSTHHGQVKKQYNLKEKTDFMWSLKLLHTAVWEHRWYDAFRLLLCVVTQAFPHLSLELLWKIMDVITRNVPSLSVDDRKKFRSILHGMQLKTPLYHDILSQDLPGATDRDADELLQMIEDIQNQRQPPAQGIETRMCIHSKAVSDGQVHYYCQKSSLLNATSSSQPLDDEQHVSHPLSVLQASGHWQLSEESIGLIDLQRAFMRHFSLLAKKDRKRVKGISLRSLSKTTSQKKKAVQHTQERAQNTSEVAAVTISQDLDQETQREGLHDFTECEENLTQLSPSKDSANHYILNEETGLSPRSLRNIFDASSENFLTSTQTRDERCRDQKKLVENPELNGTSIICQETSNKFASSSGATKTKDGHCSQSKIKKCKSLPSVTSKRKYFGDHTESNDRGDGKQDSTEKRRILKVCL</sequence>
<feature type="compositionally biased region" description="Basic and acidic residues" evidence="1">
    <location>
        <begin position="473"/>
        <end position="494"/>
    </location>
</feature>
<feature type="region of interest" description="Disordered" evidence="1">
    <location>
        <begin position="464"/>
        <end position="494"/>
    </location>
</feature>
<name>A0AAW0SAF2_SCYPA</name>
<feature type="compositionally biased region" description="Basic and acidic residues" evidence="1">
    <location>
        <begin position="48"/>
        <end position="59"/>
    </location>
</feature>
<dbReference type="AlphaFoldDB" id="A0AAW0SAF2"/>
<feature type="compositionally biased region" description="Polar residues" evidence="1">
    <location>
        <begin position="14"/>
        <end position="23"/>
    </location>
</feature>
<dbReference type="Proteomes" id="UP001487740">
    <property type="component" value="Unassembled WGS sequence"/>
</dbReference>
<feature type="compositionally biased region" description="Basic residues" evidence="1">
    <location>
        <begin position="29"/>
        <end position="38"/>
    </location>
</feature>
<evidence type="ECO:0000256" key="1">
    <source>
        <dbReference type="SAM" id="MobiDB-lite"/>
    </source>
</evidence>
<reference evidence="2 3" key="1">
    <citation type="submission" date="2023-03" db="EMBL/GenBank/DDBJ databases">
        <title>High-quality genome of Scylla paramamosain provides insights in environmental adaptation.</title>
        <authorList>
            <person name="Zhang L."/>
        </authorList>
    </citation>
    <scope>NUCLEOTIDE SEQUENCE [LARGE SCALE GENOMIC DNA]</scope>
    <source>
        <strain evidence="2">LZ_2023a</strain>
        <tissue evidence="2">Muscle</tissue>
    </source>
</reference>
<accession>A0AAW0SAF2</accession>
<proteinExistence type="predicted"/>
<dbReference type="EMBL" id="JARAKH010006380">
    <property type="protein sequence ID" value="KAK8371984.1"/>
    <property type="molecule type" value="Genomic_DNA"/>
</dbReference>
<evidence type="ECO:0000313" key="2">
    <source>
        <dbReference type="EMBL" id="KAK8371984.1"/>
    </source>
</evidence>
<protein>
    <recommendedName>
        <fullName evidence="4">TERF1-interacting nuclear factor 2 N-terminal domain-containing protein</fullName>
    </recommendedName>
</protein>